<feature type="signal peptide" evidence="10">
    <location>
        <begin position="1"/>
        <end position="25"/>
    </location>
</feature>
<comment type="similarity">
    <text evidence="8 9">Belongs to the TonB-dependent receptor family.</text>
</comment>
<evidence type="ECO:0000256" key="4">
    <source>
        <dbReference type="ARBA" id="ARBA00022692"/>
    </source>
</evidence>
<feature type="chain" id="PRO_5037142422" evidence="10">
    <location>
        <begin position="26"/>
        <end position="950"/>
    </location>
</feature>
<evidence type="ECO:0000256" key="2">
    <source>
        <dbReference type="ARBA" id="ARBA00022448"/>
    </source>
</evidence>
<dbReference type="InterPro" id="IPR012910">
    <property type="entry name" value="Plug_dom"/>
</dbReference>
<dbReference type="PROSITE" id="PS52016">
    <property type="entry name" value="TONB_DEPENDENT_REC_3"/>
    <property type="match status" value="1"/>
</dbReference>
<dbReference type="Proteomes" id="UP000652567">
    <property type="component" value="Unassembled WGS sequence"/>
</dbReference>
<dbReference type="InterPro" id="IPR039426">
    <property type="entry name" value="TonB-dep_rcpt-like"/>
</dbReference>
<keyword evidence="7 8" id="KW-0998">Cell outer membrane</keyword>
<gene>
    <name evidence="13" type="ORF">C4F51_15430</name>
</gene>
<keyword evidence="13" id="KW-0675">Receptor</keyword>
<keyword evidence="2 8" id="KW-0813">Transport</keyword>
<dbReference type="Gene3D" id="2.40.170.20">
    <property type="entry name" value="TonB-dependent receptor, beta-barrel domain"/>
    <property type="match status" value="1"/>
</dbReference>
<dbReference type="Gene3D" id="2.170.130.10">
    <property type="entry name" value="TonB-dependent receptor, plug domain"/>
    <property type="match status" value="1"/>
</dbReference>
<proteinExistence type="inferred from homology"/>
<evidence type="ECO:0000256" key="7">
    <source>
        <dbReference type="ARBA" id="ARBA00023237"/>
    </source>
</evidence>
<sequence length="950" mass="102803">MKLNKLVVALAAAGAVTSLSPVVLAQNGAIEEVVVSGIRSSLETSAAIKRNSGEVVESITAEDVGKLPDPNVAETLTRIPGVQGYRYGGEGASPVGEGSGLTVRGLSGQTASRLNGRTYFTAGGREFNIESAIPGMIAGIDVFKNPSAKHVEGGIGGLINIRTRRPFDLDERVISGSATARYNDFVGEVKPEVFGLYSERWDLEGGGELGFLFAGTQQKSHNRSDSTPSNTGASLRRAVRADSAEYAGLSAADQSYAGRTDIWRLVDAKAGDNPSDLIATTSQNAHVFQEDIKRDRRGFNTAVQWAPHDDFELYVEGNYNYYKYEQDYRFLIMSDSRTVQDLQTELFDTTEAWVDRNANGGENEVLAQHALTSGTFLDSTFNAQSGKEDRPYETWLVATGFDWNVSDRLNVKTDISYVKADQTQDNRSVTLRPKAGNTWDITRNLKGSPHNISIAGPSVADAGNFVFFDYGNGTNQVFDDSGYAIQTDFEYKLDGFFNALLFGARFATQESNYHNYSYGGRALTTDGLPLRADQSNAISAADFAQLTELAPRDWVRNKTDFAGGYLVVKPSVLHGSAVRDSFPLAGIQANGSLAENVTSRRWAQEDTLAAYVMGEFATENERVRGNIGVRVIDADVSTRAMVIDASGGTSQIVAQNASTSNVDVLPSLNITIDLQDDLLLRFGYSKGITRPNLGAISPTISVDQTTGKGGAGNPNLKPLEADSYDISLERYFSPTSYAAIAVFNKDIDGFINSVESCETVSIAPAYTGVIDNYCSGGQYMISRQMNSESGYARGVELSAQTFFDFLPGIWSNFGVSGSYTHVKTENPILREGRIVNVPQAFQSDDSYSVAGMYENGGLSARVVYTWRSDFILFGVAATPAVGRYIKAYGVLDASVNYDLSDNYKLTLTASNLTDSAPSRYVGEPGAVTTGFQNQYYVNGRNFSVGISASF</sequence>
<evidence type="ECO:0000256" key="1">
    <source>
        <dbReference type="ARBA" id="ARBA00004571"/>
    </source>
</evidence>
<feature type="domain" description="TonB-dependent receptor-like beta-barrel" evidence="11">
    <location>
        <begin position="469"/>
        <end position="912"/>
    </location>
</feature>
<keyword evidence="3 8" id="KW-1134">Transmembrane beta strand</keyword>
<name>A0A928YV20_9GAMM</name>
<dbReference type="Pfam" id="PF07715">
    <property type="entry name" value="Plug"/>
    <property type="match status" value="1"/>
</dbReference>
<dbReference type="GO" id="GO:0009279">
    <property type="term" value="C:cell outer membrane"/>
    <property type="evidence" value="ECO:0007669"/>
    <property type="project" value="UniProtKB-SubCell"/>
</dbReference>
<evidence type="ECO:0000256" key="3">
    <source>
        <dbReference type="ARBA" id="ARBA00022452"/>
    </source>
</evidence>
<keyword evidence="14" id="KW-1185">Reference proteome</keyword>
<comment type="caution">
    <text evidence="13">The sequence shown here is derived from an EMBL/GenBank/DDBJ whole genome shotgun (WGS) entry which is preliminary data.</text>
</comment>
<evidence type="ECO:0000256" key="9">
    <source>
        <dbReference type="RuleBase" id="RU003357"/>
    </source>
</evidence>
<dbReference type="InterPro" id="IPR037066">
    <property type="entry name" value="Plug_dom_sf"/>
</dbReference>
<evidence type="ECO:0000313" key="13">
    <source>
        <dbReference type="EMBL" id="MBE8718574.1"/>
    </source>
</evidence>
<dbReference type="PANTHER" id="PTHR40980:SF3">
    <property type="entry name" value="TONB-DEPENDENT RECEPTOR-LIKE BETA-BARREL DOMAIN-CONTAINING PROTEIN"/>
    <property type="match status" value="1"/>
</dbReference>
<evidence type="ECO:0000259" key="12">
    <source>
        <dbReference type="Pfam" id="PF07715"/>
    </source>
</evidence>
<protein>
    <submittedName>
        <fullName evidence="13">TonB-dependent receptor</fullName>
    </submittedName>
</protein>
<dbReference type="Pfam" id="PF00593">
    <property type="entry name" value="TonB_dep_Rec_b-barrel"/>
    <property type="match status" value="1"/>
</dbReference>
<evidence type="ECO:0000256" key="6">
    <source>
        <dbReference type="ARBA" id="ARBA00023136"/>
    </source>
</evidence>
<dbReference type="InterPro" id="IPR010104">
    <property type="entry name" value="TonB_rcpt_bac"/>
</dbReference>
<keyword evidence="4 8" id="KW-0812">Transmembrane</keyword>
<accession>A0A928YV20</accession>
<dbReference type="InterPro" id="IPR000531">
    <property type="entry name" value="Beta-barrel_TonB"/>
</dbReference>
<dbReference type="EMBL" id="PRDL01000001">
    <property type="protein sequence ID" value="MBE8718574.1"/>
    <property type="molecule type" value="Genomic_DNA"/>
</dbReference>
<dbReference type="AlphaFoldDB" id="A0A928YV20"/>
<keyword evidence="10" id="KW-0732">Signal</keyword>
<evidence type="ECO:0000256" key="5">
    <source>
        <dbReference type="ARBA" id="ARBA00023077"/>
    </source>
</evidence>
<keyword evidence="5 9" id="KW-0798">TonB box</keyword>
<evidence type="ECO:0000256" key="8">
    <source>
        <dbReference type="PROSITE-ProRule" id="PRU01360"/>
    </source>
</evidence>
<dbReference type="SUPFAM" id="SSF56935">
    <property type="entry name" value="Porins"/>
    <property type="match status" value="1"/>
</dbReference>
<evidence type="ECO:0000256" key="10">
    <source>
        <dbReference type="SAM" id="SignalP"/>
    </source>
</evidence>
<evidence type="ECO:0000313" key="14">
    <source>
        <dbReference type="Proteomes" id="UP000652567"/>
    </source>
</evidence>
<keyword evidence="6 8" id="KW-0472">Membrane</keyword>
<dbReference type="NCBIfam" id="TIGR01782">
    <property type="entry name" value="TonB-Xanth-Caul"/>
    <property type="match status" value="1"/>
</dbReference>
<dbReference type="InterPro" id="IPR036942">
    <property type="entry name" value="Beta-barrel_TonB_sf"/>
</dbReference>
<organism evidence="13 14">
    <name type="scientific">Cellvibrio polysaccharolyticus</name>
    <dbReference type="NCBI Taxonomy" id="2082724"/>
    <lineage>
        <taxon>Bacteria</taxon>
        <taxon>Pseudomonadati</taxon>
        <taxon>Pseudomonadota</taxon>
        <taxon>Gammaproteobacteria</taxon>
        <taxon>Cellvibrionales</taxon>
        <taxon>Cellvibrionaceae</taxon>
        <taxon>Cellvibrio</taxon>
    </lineage>
</organism>
<feature type="domain" description="TonB-dependent receptor plug" evidence="12">
    <location>
        <begin position="50"/>
        <end position="157"/>
    </location>
</feature>
<reference evidence="13" key="1">
    <citation type="submission" date="2018-07" db="EMBL/GenBank/DDBJ databases">
        <title>Genome assembly of strain Ka43.</title>
        <authorList>
            <person name="Kukolya J."/>
            <person name="Nagy I."/>
            <person name="Horvath B."/>
            <person name="Toth A."/>
        </authorList>
    </citation>
    <scope>NUCLEOTIDE SEQUENCE</scope>
    <source>
        <strain evidence="13">KB43</strain>
    </source>
</reference>
<comment type="subcellular location">
    <subcellularLocation>
        <location evidence="1 8">Cell outer membrane</location>
        <topology evidence="1 8">Multi-pass membrane protein</topology>
    </subcellularLocation>
</comment>
<evidence type="ECO:0000259" key="11">
    <source>
        <dbReference type="Pfam" id="PF00593"/>
    </source>
</evidence>
<dbReference type="PANTHER" id="PTHR40980">
    <property type="entry name" value="PLUG DOMAIN-CONTAINING PROTEIN"/>
    <property type="match status" value="1"/>
</dbReference>